<dbReference type="PANTHER" id="PTHR46532:SF4">
    <property type="entry name" value="AAA+ ATPASE DOMAIN-CONTAINING PROTEIN"/>
    <property type="match status" value="1"/>
</dbReference>
<comment type="caution">
    <text evidence="6">The sequence shown here is derived from an EMBL/GenBank/DDBJ whole genome shotgun (WGS) entry which is preliminary data.</text>
</comment>
<sequence>LKLLEGLVPVQSADLEDTAEGTEKEAELDEEGGEDGRQRPTPVPRRLSAQHLHRLYVFSLVWSIGAFLDIADRKKFNDFLHDKLSFVLDLPETNRLPDAVVFDFVVSQQGQWEHWNTMMDTYVYPENSTPDYSSILVPIVDNVRINYLINTVAKQERAVLLIGEQGSGKTVMMKAYMKKANAEIYMGRSFNFSSATSPLQFQKTIESYVEKRMGNTFGPQSGRKMIVFIDDVNLPEINEWGDQVTNEIVRQTMDMKGFYSLEKPGEFTTIVDVQFMAAMGQPGGGRNDIPERLKRQFCIFNCTLPVDEAIDKIFHVIGEGHYNAKRGFNSEVRNLVKKIIPLTRQLWHKTRAYLLPTPAKFHYVFSLRDLSRIWQGMVGTLSTVIENEAVLMMLWKHECSRVFSDRFTLMSDKEWFDKELLNVVTEILGPEYCKMAEPNHVFVDFMRDAPEPTGEEGEDADMELPKVYEPVPDWNELRERMEMFLSQFNEMVRGAGMDLVFFPDAMLHLVKISRVIRHPRGNVMLVGVGGSGKQSLTKLSSFIAGYKTFQITLTR</sequence>
<dbReference type="GO" id="GO:0007018">
    <property type="term" value="P:microtubule-based movement"/>
    <property type="evidence" value="ECO:0007669"/>
    <property type="project" value="InterPro"/>
</dbReference>
<dbReference type="Pfam" id="PF12780">
    <property type="entry name" value="AAA_8"/>
    <property type="match status" value="1"/>
</dbReference>
<keyword evidence="7" id="KW-1185">Reference proteome</keyword>
<dbReference type="FunFam" id="1.20.920.30:FF:000004">
    <property type="entry name" value="Dynein axonemal heavy chain 5"/>
    <property type="match status" value="1"/>
</dbReference>
<evidence type="ECO:0000313" key="7">
    <source>
        <dbReference type="Proteomes" id="UP000235965"/>
    </source>
</evidence>
<dbReference type="FunFam" id="3.40.50.300:FF:001221">
    <property type="entry name" value="Axonemal dynein heavy chain 8"/>
    <property type="match status" value="1"/>
</dbReference>
<evidence type="ECO:0000256" key="2">
    <source>
        <dbReference type="SAM" id="MobiDB-lite"/>
    </source>
</evidence>
<dbReference type="Gene3D" id="3.40.50.300">
    <property type="entry name" value="P-loop containing nucleotide triphosphate hydrolases"/>
    <property type="match status" value="2"/>
</dbReference>
<proteinExistence type="inferred from homology"/>
<evidence type="ECO:0000259" key="5">
    <source>
        <dbReference type="Pfam" id="PF17857"/>
    </source>
</evidence>
<dbReference type="Pfam" id="PF17857">
    <property type="entry name" value="AAA_lid_1"/>
    <property type="match status" value="1"/>
</dbReference>
<dbReference type="Proteomes" id="UP000235965">
    <property type="component" value="Unassembled WGS sequence"/>
</dbReference>
<dbReference type="SUPFAM" id="SSF52540">
    <property type="entry name" value="P-loop containing nucleoside triphosphate hydrolases"/>
    <property type="match status" value="2"/>
</dbReference>
<dbReference type="STRING" id="105785.A0A2J7QRS1"/>
<feature type="region of interest" description="Disordered" evidence="2">
    <location>
        <begin position="14"/>
        <end position="44"/>
    </location>
</feature>
<dbReference type="InterPro" id="IPR041466">
    <property type="entry name" value="Dynein_AAA5_ext"/>
</dbReference>
<accession>A0A2J7QRS1</accession>
<evidence type="ECO:0000259" key="3">
    <source>
        <dbReference type="Pfam" id="PF12780"/>
    </source>
</evidence>
<dbReference type="PANTHER" id="PTHR46532">
    <property type="entry name" value="MALE FERTILITY FACTOR KL5"/>
    <property type="match status" value="1"/>
</dbReference>
<dbReference type="OrthoDB" id="10251809at2759"/>
<feature type="compositionally biased region" description="Acidic residues" evidence="2">
    <location>
        <begin position="14"/>
        <end position="33"/>
    </location>
</feature>
<dbReference type="Gene3D" id="1.20.920.30">
    <property type="match status" value="1"/>
</dbReference>
<reference evidence="6 7" key="1">
    <citation type="submission" date="2017-12" db="EMBL/GenBank/DDBJ databases">
        <title>Hemimetabolous genomes reveal molecular basis of termite eusociality.</title>
        <authorList>
            <person name="Harrison M.C."/>
            <person name="Jongepier E."/>
            <person name="Robertson H.M."/>
            <person name="Arning N."/>
            <person name="Bitard-Feildel T."/>
            <person name="Chao H."/>
            <person name="Childers C.P."/>
            <person name="Dinh H."/>
            <person name="Doddapaneni H."/>
            <person name="Dugan S."/>
            <person name="Gowin J."/>
            <person name="Greiner C."/>
            <person name="Han Y."/>
            <person name="Hu H."/>
            <person name="Hughes D.S.T."/>
            <person name="Huylmans A.-K."/>
            <person name="Kemena C."/>
            <person name="Kremer L.P.M."/>
            <person name="Lee S.L."/>
            <person name="Lopez-Ezquerra A."/>
            <person name="Mallet L."/>
            <person name="Monroy-Kuhn J.M."/>
            <person name="Moser A."/>
            <person name="Murali S.C."/>
            <person name="Muzny D.M."/>
            <person name="Otani S."/>
            <person name="Piulachs M.-D."/>
            <person name="Poelchau M."/>
            <person name="Qu J."/>
            <person name="Schaub F."/>
            <person name="Wada-Katsumata A."/>
            <person name="Worley K.C."/>
            <person name="Xie Q."/>
            <person name="Ylla G."/>
            <person name="Poulsen M."/>
            <person name="Gibbs R.A."/>
            <person name="Schal C."/>
            <person name="Richards S."/>
            <person name="Belles X."/>
            <person name="Korb J."/>
            <person name="Bornberg-Bauer E."/>
        </authorList>
    </citation>
    <scope>NUCLEOTIDE SEQUENCE [LARGE SCALE GENOMIC DNA]</scope>
    <source>
        <tissue evidence="6">Whole body</tissue>
    </source>
</reference>
<dbReference type="InParanoid" id="A0A2J7QRS1"/>
<dbReference type="InterPro" id="IPR026983">
    <property type="entry name" value="DHC"/>
</dbReference>
<dbReference type="Pfam" id="PF17852">
    <property type="entry name" value="Dynein_AAA_lid"/>
    <property type="match status" value="1"/>
</dbReference>
<dbReference type="GO" id="GO:0005858">
    <property type="term" value="C:axonemal dynein complex"/>
    <property type="evidence" value="ECO:0007669"/>
    <property type="project" value="TreeGrafter"/>
</dbReference>
<dbReference type="GO" id="GO:0045505">
    <property type="term" value="F:dynein intermediate chain binding"/>
    <property type="evidence" value="ECO:0007669"/>
    <property type="project" value="InterPro"/>
</dbReference>
<dbReference type="Gene3D" id="1.10.472.130">
    <property type="match status" value="1"/>
</dbReference>
<dbReference type="InterPro" id="IPR041589">
    <property type="entry name" value="DNAH3_AAA_lid_1"/>
</dbReference>
<dbReference type="Pfam" id="PF12775">
    <property type="entry name" value="AAA_7"/>
    <property type="match status" value="1"/>
</dbReference>
<dbReference type="AlphaFoldDB" id="A0A2J7QRS1"/>
<dbReference type="GO" id="GO:0051959">
    <property type="term" value="F:dynein light intermediate chain binding"/>
    <property type="evidence" value="ECO:0007669"/>
    <property type="project" value="InterPro"/>
</dbReference>
<protein>
    <recommendedName>
        <fullName evidence="8">Dynein heavy chain 5, axonemal</fullName>
    </recommendedName>
</protein>
<feature type="domain" description="Dynein heavy chain 3 AAA+ lid" evidence="5">
    <location>
        <begin position="344"/>
        <end position="424"/>
    </location>
</feature>
<organism evidence="6 7">
    <name type="scientific">Cryptotermes secundus</name>
    <dbReference type="NCBI Taxonomy" id="105785"/>
    <lineage>
        <taxon>Eukaryota</taxon>
        <taxon>Metazoa</taxon>
        <taxon>Ecdysozoa</taxon>
        <taxon>Arthropoda</taxon>
        <taxon>Hexapoda</taxon>
        <taxon>Insecta</taxon>
        <taxon>Pterygota</taxon>
        <taxon>Neoptera</taxon>
        <taxon>Polyneoptera</taxon>
        <taxon>Dictyoptera</taxon>
        <taxon>Blattodea</taxon>
        <taxon>Blattoidea</taxon>
        <taxon>Termitoidae</taxon>
        <taxon>Kalotermitidae</taxon>
        <taxon>Cryptotermitinae</taxon>
        <taxon>Cryptotermes</taxon>
    </lineage>
</organism>
<dbReference type="InterPro" id="IPR027417">
    <property type="entry name" value="P-loop_NTPase"/>
</dbReference>
<evidence type="ECO:0000259" key="4">
    <source>
        <dbReference type="Pfam" id="PF17852"/>
    </source>
</evidence>
<feature type="domain" description="Dynein heavy chain AAA module D4" evidence="3">
    <location>
        <begin position="497"/>
        <end position="555"/>
    </location>
</feature>
<feature type="non-terminal residue" evidence="6">
    <location>
        <position position="1"/>
    </location>
</feature>
<evidence type="ECO:0000256" key="1">
    <source>
        <dbReference type="ARBA" id="ARBA00008887"/>
    </source>
</evidence>
<dbReference type="EMBL" id="NEVH01011885">
    <property type="protein sequence ID" value="PNF31266.1"/>
    <property type="molecule type" value="Genomic_DNA"/>
</dbReference>
<comment type="similarity">
    <text evidence="1">Belongs to the dynein heavy chain family.</text>
</comment>
<dbReference type="InterPro" id="IPR024317">
    <property type="entry name" value="Dynein_heavy_chain_D4_dom"/>
</dbReference>
<feature type="domain" description="Dynein heavy chain AAA 5 extension" evidence="4">
    <location>
        <begin position="44"/>
        <end position="116"/>
    </location>
</feature>
<name>A0A2J7QRS1_9NEOP</name>
<evidence type="ECO:0000313" key="6">
    <source>
        <dbReference type="EMBL" id="PNF31266.1"/>
    </source>
</evidence>
<gene>
    <name evidence="6" type="ORF">B7P43_G12659</name>
</gene>
<evidence type="ECO:0008006" key="8">
    <source>
        <dbReference type="Google" id="ProtNLM"/>
    </source>
</evidence>